<dbReference type="PANTHER" id="PTHR22980">
    <property type="entry name" value="CORTISTATIN"/>
    <property type="match status" value="1"/>
</dbReference>
<dbReference type="CDD" id="cd22919">
    <property type="entry name" value="HFD_CENP-S"/>
    <property type="match status" value="1"/>
</dbReference>
<evidence type="ECO:0000256" key="3">
    <source>
        <dbReference type="ARBA" id="ARBA00023125"/>
    </source>
</evidence>
<dbReference type="GO" id="GO:0031297">
    <property type="term" value="P:replication fork processing"/>
    <property type="evidence" value="ECO:0007669"/>
    <property type="project" value="TreeGrafter"/>
</dbReference>
<reference evidence="5 6" key="1">
    <citation type="submission" date="2023-12" db="EMBL/GenBank/DDBJ databases">
        <title>A high-quality genome assembly for Dillenia turbinata (Dilleniales).</title>
        <authorList>
            <person name="Chanderbali A."/>
        </authorList>
    </citation>
    <scope>NUCLEOTIDE SEQUENCE [LARGE SCALE GENOMIC DNA]</scope>
    <source>
        <strain evidence="5">LSX21</strain>
        <tissue evidence="5">Leaf</tissue>
    </source>
</reference>
<name>A0AAN8Z4L5_9MAGN</name>
<dbReference type="InterPro" id="IPR029003">
    <property type="entry name" value="CENP-S/Mhf1"/>
</dbReference>
<keyword evidence="6" id="KW-1185">Reference proteome</keyword>
<dbReference type="SUPFAM" id="SSF47113">
    <property type="entry name" value="Histone-fold"/>
    <property type="match status" value="1"/>
</dbReference>
<proteinExistence type="inferred from homology"/>
<keyword evidence="2" id="KW-0227">DNA damage</keyword>
<keyword evidence="3" id="KW-0238">DNA-binding</keyword>
<dbReference type="EMBL" id="JBAMMX010000016">
    <property type="protein sequence ID" value="KAK6924602.1"/>
    <property type="molecule type" value="Genomic_DNA"/>
</dbReference>
<dbReference type="AlphaFoldDB" id="A0AAN8Z4L5"/>
<dbReference type="GO" id="GO:0000712">
    <property type="term" value="P:resolution of meiotic recombination intermediates"/>
    <property type="evidence" value="ECO:0007669"/>
    <property type="project" value="TreeGrafter"/>
</dbReference>
<evidence type="ECO:0000256" key="1">
    <source>
        <dbReference type="ARBA" id="ARBA00006612"/>
    </source>
</evidence>
<sequence>MEEGSEDFEREEEDAETELLRDRFRLSTISIAESQAKTFNMEISQPIISCISDLAFKYGEQLAKDLELFAQHAGRKSVNVEDVILAVLIPHDSYPTTLNRTFHNYTELVQSNLMLYGEDRVSHFETEIWEKIAKIPSLFTSLDRGSSILGYLMSLNLAAHRNEHLAVSLRTFYNDLKSKEPQSEKKCKNAKRKKDKATTSILPIADL</sequence>
<evidence type="ECO:0000313" key="6">
    <source>
        <dbReference type="Proteomes" id="UP001370490"/>
    </source>
</evidence>
<dbReference type="PANTHER" id="PTHR22980:SF0">
    <property type="entry name" value="CENTROMERE PROTEIN S"/>
    <property type="match status" value="1"/>
</dbReference>
<protein>
    <submittedName>
        <fullName evidence="5">CENP-S/Mhf1</fullName>
    </submittedName>
</protein>
<keyword evidence="4" id="KW-0234">DNA repair</keyword>
<dbReference type="GO" id="GO:0006281">
    <property type="term" value="P:DNA repair"/>
    <property type="evidence" value="ECO:0007669"/>
    <property type="project" value="UniProtKB-KW"/>
</dbReference>
<gene>
    <name evidence="5" type="ORF">RJ641_008928</name>
</gene>
<dbReference type="GO" id="GO:0071821">
    <property type="term" value="C:FANCM-MHF complex"/>
    <property type="evidence" value="ECO:0007669"/>
    <property type="project" value="InterPro"/>
</dbReference>
<comment type="similarity">
    <text evidence="1">Belongs to the TAF9 family. CENP-S/MHF1 subfamily.</text>
</comment>
<evidence type="ECO:0000256" key="2">
    <source>
        <dbReference type="ARBA" id="ARBA00022763"/>
    </source>
</evidence>
<dbReference type="GO" id="GO:0046982">
    <property type="term" value="F:protein heterodimerization activity"/>
    <property type="evidence" value="ECO:0007669"/>
    <property type="project" value="InterPro"/>
</dbReference>
<dbReference type="Gene3D" id="1.10.20.10">
    <property type="entry name" value="Histone, subunit A"/>
    <property type="match status" value="1"/>
</dbReference>
<dbReference type="InterPro" id="IPR009072">
    <property type="entry name" value="Histone-fold"/>
</dbReference>
<dbReference type="GO" id="GO:0003677">
    <property type="term" value="F:DNA binding"/>
    <property type="evidence" value="ECO:0007669"/>
    <property type="project" value="UniProtKB-KW"/>
</dbReference>
<organism evidence="5 6">
    <name type="scientific">Dillenia turbinata</name>
    <dbReference type="NCBI Taxonomy" id="194707"/>
    <lineage>
        <taxon>Eukaryota</taxon>
        <taxon>Viridiplantae</taxon>
        <taxon>Streptophyta</taxon>
        <taxon>Embryophyta</taxon>
        <taxon>Tracheophyta</taxon>
        <taxon>Spermatophyta</taxon>
        <taxon>Magnoliopsida</taxon>
        <taxon>eudicotyledons</taxon>
        <taxon>Gunneridae</taxon>
        <taxon>Pentapetalae</taxon>
        <taxon>Dilleniales</taxon>
        <taxon>Dilleniaceae</taxon>
        <taxon>Dillenia</taxon>
    </lineage>
</organism>
<dbReference type="Proteomes" id="UP001370490">
    <property type="component" value="Unassembled WGS sequence"/>
</dbReference>
<evidence type="ECO:0000313" key="5">
    <source>
        <dbReference type="EMBL" id="KAK6924602.1"/>
    </source>
</evidence>
<accession>A0AAN8Z4L5</accession>
<comment type="caution">
    <text evidence="5">The sequence shown here is derived from an EMBL/GenBank/DDBJ whole genome shotgun (WGS) entry which is preliminary data.</text>
</comment>
<dbReference type="GO" id="GO:0003682">
    <property type="term" value="F:chromatin binding"/>
    <property type="evidence" value="ECO:0007669"/>
    <property type="project" value="TreeGrafter"/>
</dbReference>
<evidence type="ECO:0000256" key="4">
    <source>
        <dbReference type="ARBA" id="ARBA00023204"/>
    </source>
</evidence>
<dbReference type="Pfam" id="PF15630">
    <property type="entry name" value="CENP-S"/>
    <property type="match status" value="1"/>
</dbReference>